<accession>A0A5E4M384</accession>
<evidence type="ECO:0000313" key="2">
    <source>
        <dbReference type="EMBL" id="VVC26517.1"/>
    </source>
</evidence>
<dbReference type="OrthoDB" id="549905at2759"/>
<dbReference type="Proteomes" id="UP000325440">
    <property type="component" value="Unassembled WGS sequence"/>
</dbReference>
<dbReference type="SUPFAM" id="SSF56815">
    <property type="entry name" value="Sec1/munc18-like (SM) proteins"/>
    <property type="match status" value="2"/>
</dbReference>
<dbReference type="Gene3D" id="3.40.50.1910">
    <property type="match status" value="1"/>
</dbReference>
<dbReference type="EMBL" id="CABPRJ010000036">
    <property type="protein sequence ID" value="VVC26517.1"/>
    <property type="molecule type" value="Genomic_DNA"/>
</dbReference>
<dbReference type="InterPro" id="IPR001619">
    <property type="entry name" value="Sec1-like"/>
</dbReference>
<reference evidence="2 3" key="1">
    <citation type="submission" date="2019-08" db="EMBL/GenBank/DDBJ databases">
        <authorList>
            <person name="Alioto T."/>
            <person name="Alioto T."/>
            <person name="Gomez Garrido J."/>
        </authorList>
    </citation>
    <scope>NUCLEOTIDE SEQUENCE [LARGE SCALE GENOMIC DNA]</scope>
</reference>
<dbReference type="InterPro" id="IPR027482">
    <property type="entry name" value="Sec1-like_dom2"/>
</dbReference>
<keyword evidence="3" id="KW-1185">Reference proteome</keyword>
<evidence type="ECO:0000256" key="1">
    <source>
        <dbReference type="ARBA" id="ARBA00009884"/>
    </source>
</evidence>
<dbReference type="PANTHER" id="PTHR11679">
    <property type="entry name" value="VESICLE PROTEIN SORTING-ASSOCIATED"/>
    <property type="match status" value="1"/>
</dbReference>
<organism evidence="2 3">
    <name type="scientific">Cinara cedri</name>
    <dbReference type="NCBI Taxonomy" id="506608"/>
    <lineage>
        <taxon>Eukaryota</taxon>
        <taxon>Metazoa</taxon>
        <taxon>Ecdysozoa</taxon>
        <taxon>Arthropoda</taxon>
        <taxon>Hexapoda</taxon>
        <taxon>Insecta</taxon>
        <taxon>Pterygota</taxon>
        <taxon>Neoptera</taxon>
        <taxon>Paraneoptera</taxon>
        <taxon>Hemiptera</taxon>
        <taxon>Sternorrhyncha</taxon>
        <taxon>Aphidomorpha</taxon>
        <taxon>Aphidoidea</taxon>
        <taxon>Aphididae</taxon>
        <taxon>Lachninae</taxon>
        <taxon>Cinara</taxon>
    </lineage>
</organism>
<name>A0A5E4M384_9HEMI</name>
<gene>
    <name evidence="2" type="ORF">CINCED_3A021488</name>
</gene>
<proteinExistence type="inferred from homology"/>
<protein>
    <submittedName>
        <fullName evidence="2">Sec1-like protein</fullName>
    </submittedName>
</protein>
<dbReference type="AlphaFoldDB" id="A0A5E4M384"/>
<sequence length="618" mass="69152">MSFSVDTPLSVIADKSWSEVCMYAREAAVFLDDYAAESLHWHGGCILLYRAGAKSIKELSSFESGNPKDRRCLIIVGKPVDELVVAIVQDVLNNSNFKYCSFVAGCGLGELYNTGTLESELCKIISTKYEDGTTDVINIPIALTCLSPSLFLMPHLQNIPLLIENNYELYVSTIATTLNNIFDHLNVKNELYSVGPLSEAVSNYFSKIQKPKSTEASRINVILIDRIVDMYAVTDFASSCPLDKMNILLNRFPKTCSDIAVINEPLLQDSKYKSVSEQVQVPMCLAPTLKPTPVVEWLLTKNEKNLLTNIRITLTEKLSGPIRKTVSKITPQLLETILSNKQFDSKETMDLKQQVLCICAALKSPNLSKIELAQNIGKLLLQNISTEGDSDILIQVSQLFKTRKDRNLSIEILLCILVQLYSVVDGDFKIFDEHQIDLEAIIGEAFFDDLEYLPEYIIKDLIENNSSKPLTSTVAACQQAAEKLFYILNQIKSSRQHFVKYRKLFVKENPYAPAVYNSFVKQLMEDVCSPMRPNLPVLKTKSDGITDFIKLGFNKIINTVNKHPLDCDHLIVFVIGGISGHEVHSICEATKNCGIRVSVGSTRILSPYESLQSVFKQV</sequence>
<dbReference type="GO" id="GO:0016192">
    <property type="term" value="P:vesicle-mediated transport"/>
    <property type="evidence" value="ECO:0007669"/>
    <property type="project" value="InterPro"/>
</dbReference>
<evidence type="ECO:0000313" key="3">
    <source>
        <dbReference type="Proteomes" id="UP000325440"/>
    </source>
</evidence>
<comment type="similarity">
    <text evidence="1">Belongs to the STXBP/unc-18/SEC1 family.</text>
</comment>
<dbReference type="InterPro" id="IPR036045">
    <property type="entry name" value="Sec1-like_sf"/>
</dbReference>